<organism evidence="2 3">
    <name type="scientific">Piloderma croceum (strain F 1598)</name>
    <dbReference type="NCBI Taxonomy" id="765440"/>
    <lineage>
        <taxon>Eukaryota</taxon>
        <taxon>Fungi</taxon>
        <taxon>Dikarya</taxon>
        <taxon>Basidiomycota</taxon>
        <taxon>Agaricomycotina</taxon>
        <taxon>Agaricomycetes</taxon>
        <taxon>Agaricomycetidae</taxon>
        <taxon>Atheliales</taxon>
        <taxon>Atheliaceae</taxon>
        <taxon>Piloderma</taxon>
    </lineage>
</organism>
<dbReference type="PROSITE" id="PS50011">
    <property type="entry name" value="PROTEIN_KINASE_DOM"/>
    <property type="match status" value="1"/>
</dbReference>
<dbReference type="GO" id="GO:0004674">
    <property type="term" value="F:protein serine/threonine kinase activity"/>
    <property type="evidence" value="ECO:0007669"/>
    <property type="project" value="TreeGrafter"/>
</dbReference>
<dbReference type="OrthoDB" id="5966500at2759"/>
<evidence type="ECO:0000259" key="1">
    <source>
        <dbReference type="PROSITE" id="PS50011"/>
    </source>
</evidence>
<reference evidence="2 3" key="1">
    <citation type="submission" date="2014-04" db="EMBL/GenBank/DDBJ databases">
        <authorList>
            <consortium name="DOE Joint Genome Institute"/>
            <person name="Kuo A."/>
            <person name="Tarkka M."/>
            <person name="Buscot F."/>
            <person name="Kohler A."/>
            <person name="Nagy L.G."/>
            <person name="Floudas D."/>
            <person name="Copeland A."/>
            <person name="Barry K.W."/>
            <person name="Cichocki N."/>
            <person name="Veneault-Fourrey C."/>
            <person name="LaButti K."/>
            <person name="Lindquist E.A."/>
            <person name="Lipzen A."/>
            <person name="Lundell T."/>
            <person name="Morin E."/>
            <person name="Murat C."/>
            <person name="Sun H."/>
            <person name="Tunlid A."/>
            <person name="Henrissat B."/>
            <person name="Grigoriev I.V."/>
            <person name="Hibbett D.S."/>
            <person name="Martin F."/>
            <person name="Nordberg H.P."/>
            <person name="Cantor M.N."/>
            <person name="Hua S.X."/>
        </authorList>
    </citation>
    <scope>NUCLEOTIDE SEQUENCE [LARGE SCALE GENOMIC DNA]</scope>
    <source>
        <strain evidence="2 3">F 1598</strain>
    </source>
</reference>
<name>A0A0C3F3A5_PILCF</name>
<reference evidence="3" key="2">
    <citation type="submission" date="2015-01" db="EMBL/GenBank/DDBJ databases">
        <title>Evolutionary Origins and Diversification of the Mycorrhizal Mutualists.</title>
        <authorList>
            <consortium name="DOE Joint Genome Institute"/>
            <consortium name="Mycorrhizal Genomics Consortium"/>
            <person name="Kohler A."/>
            <person name="Kuo A."/>
            <person name="Nagy L.G."/>
            <person name="Floudas D."/>
            <person name="Copeland A."/>
            <person name="Barry K.W."/>
            <person name="Cichocki N."/>
            <person name="Veneault-Fourrey C."/>
            <person name="LaButti K."/>
            <person name="Lindquist E.A."/>
            <person name="Lipzen A."/>
            <person name="Lundell T."/>
            <person name="Morin E."/>
            <person name="Murat C."/>
            <person name="Riley R."/>
            <person name="Ohm R."/>
            <person name="Sun H."/>
            <person name="Tunlid A."/>
            <person name="Henrissat B."/>
            <person name="Grigoriev I.V."/>
            <person name="Hibbett D.S."/>
            <person name="Martin F."/>
        </authorList>
    </citation>
    <scope>NUCLEOTIDE SEQUENCE [LARGE SCALE GENOMIC DNA]</scope>
    <source>
        <strain evidence="3">F 1598</strain>
    </source>
</reference>
<dbReference type="HOGENOM" id="CLU_000288_7_18_1"/>
<dbReference type="InterPro" id="IPR011009">
    <property type="entry name" value="Kinase-like_dom_sf"/>
</dbReference>
<dbReference type="InterPro" id="IPR051681">
    <property type="entry name" value="Ser/Thr_Kinases-Pseudokinases"/>
</dbReference>
<dbReference type="EMBL" id="KN833010">
    <property type="protein sequence ID" value="KIM79235.1"/>
    <property type="molecule type" value="Genomic_DNA"/>
</dbReference>
<dbReference type="InParanoid" id="A0A0C3F3A5"/>
<dbReference type="AlphaFoldDB" id="A0A0C3F3A5"/>
<keyword evidence="3" id="KW-1185">Reference proteome</keyword>
<dbReference type="Proteomes" id="UP000054166">
    <property type="component" value="Unassembled WGS sequence"/>
</dbReference>
<proteinExistence type="predicted"/>
<dbReference type="SUPFAM" id="SSF56112">
    <property type="entry name" value="Protein kinase-like (PK-like)"/>
    <property type="match status" value="1"/>
</dbReference>
<sequence>MGPYGLLLFQDLAGQVNIFPTPEQKSQWFIGGGVYTNVFKGEHHPVMKFRMVNVRPIFVTVKILHLPSHDKEEWEIATKCLIRESSILHHLKHPNILPYLGHCSGLAPLPALVSLYCENGTIMKYIVNQPSSKKPQLVKEVANGLMYLHSQDVIHCNLQPVIEFIQCQNHVLVDEQGHAVLTGFSRAKVIGIAGYSNPLVVGATAYMAPELFPLADVDVDNLFSKKSDIYAFGMLYFDISYMFH</sequence>
<dbReference type="PANTHER" id="PTHR44329">
    <property type="entry name" value="SERINE/THREONINE-PROTEIN KINASE TNNI3K-RELATED"/>
    <property type="match status" value="1"/>
</dbReference>
<dbReference type="Pfam" id="PF07714">
    <property type="entry name" value="PK_Tyr_Ser-Thr"/>
    <property type="match status" value="1"/>
</dbReference>
<dbReference type="Gene3D" id="1.10.510.10">
    <property type="entry name" value="Transferase(Phosphotransferase) domain 1"/>
    <property type="match status" value="1"/>
</dbReference>
<gene>
    <name evidence="2" type="ORF">PILCRDRAFT_90158</name>
</gene>
<protein>
    <recommendedName>
        <fullName evidence="1">Protein kinase domain-containing protein</fullName>
    </recommendedName>
</protein>
<dbReference type="InterPro" id="IPR001245">
    <property type="entry name" value="Ser-Thr/Tyr_kinase_cat_dom"/>
</dbReference>
<evidence type="ECO:0000313" key="2">
    <source>
        <dbReference type="EMBL" id="KIM79235.1"/>
    </source>
</evidence>
<accession>A0A0C3F3A5</accession>
<evidence type="ECO:0000313" key="3">
    <source>
        <dbReference type="Proteomes" id="UP000054166"/>
    </source>
</evidence>
<feature type="domain" description="Protein kinase" evidence="1">
    <location>
        <begin position="24"/>
        <end position="244"/>
    </location>
</feature>
<dbReference type="GO" id="GO:0005524">
    <property type="term" value="F:ATP binding"/>
    <property type="evidence" value="ECO:0007669"/>
    <property type="project" value="InterPro"/>
</dbReference>
<dbReference type="InterPro" id="IPR000719">
    <property type="entry name" value="Prot_kinase_dom"/>
</dbReference>